<reference evidence="2" key="1">
    <citation type="submission" date="2020-02" db="EMBL/GenBank/DDBJ databases">
        <authorList>
            <person name="Fillo S."/>
            <person name="Giordani F."/>
            <person name="Tonon E."/>
            <person name="Drigo I."/>
            <person name="Anselmo A."/>
            <person name="Fortunato A."/>
            <person name="Bano L."/>
            <person name="Lista F."/>
        </authorList>
    </citation>
    <scope>NUCLEOTIDE SEQUENCE</scope>
    <source>
        <strain evidence="2">IZSVe-TV_9877_3_12</strain>
    </source>
</reference>
<dbReference type="EMBL" id="JAAMYB010000002">
    <property type="protein sequence ID" value="MCD3194533.1"/>
    <property type="molecule type" value="Genomic_DNA"/>
</dbReference>
<comment type="caution">
    <text evidence="2">The sequence shown here is derived from an EMBL/GenBank/DDBJ whole genome shotgun (WGS) entry which is preliminary data.</text>
</comment>
<name>A0A9Q3Z0P6_CLOBO</name>
<keyword evidence="1" id="KW-0812">Transmembrane</keyword>
<feature type="transmembrane region" description="Helical" evidence="1">
    <location>
        <begin position="25"/>
        <end position="44"/>
    </location>
</feature>
<dbReference type="AlphaFoldDB" id="A0A9Q3Z0P6"/>
<gene>
    <name evidence="2" type="ORF">G8S53_04400</name>
</gene>
<keyword evidence="1" id="KW-1133">Transmembrane helix</keyword>
<protein>
    <submittedName>
        <fullName evidence="2">Uncharacterized protein</fullName>
    </submittedName>
</protein>
<evidence type="ECO:0000313" key="3">
    <source>
        <dbReference type="Proteomes" id="UP000813637"/>
    </source>
</evidence>
<reference evidence="2" key="2">
    <citation type="journal article" date="2021" name="Microorganisms">
        <title>Extensive Genome Exploration of Clostridium botulinum Group III Field Strains.</title>
        <authorList>
            <person name="Fillo S."/>
            <person name="Giordani F."/>
            <person name="Tonon E."/>
            <person name="Drigo I."/>
            <person name="Anselmo A."/>
            <person name="Fortunato A."/>
            <person name="Lista F."/>
            <person name="Bano L."/>
        </authorList>
    </citation>
    <scope>NUCLEOTIDE SEQUENCE</scope>
    <source>
        <strain evidence="2">IZSVe-TV_9877_3_12</strain>
    </source>
</reference>
<dbReference type="Proteomes" id="UP000813637">
    <property type="component" value="Unassembled WGS sequence"/>
</dbReference>
<keyword evidence="1" id="KW-0472">Membrane</keyword>
<dbReference type="GeneID" id="66319475"/>
<sequence length="138" mass="15615">MFICENQFINKYTNAPSNFITMTNAGAYVAFFTIEFYVGYQFYIHKSPKLPYGKSFKIIYGSNPRQIRITAYCYTGLGNTKIICRKTSYDAITACFSLGGTVFNPTCTEIPCPPNNCIFPEIPLQTSCCCCCYPKMNK</sequence>
<organism evidence="2 3">
    <name type="scientific">Clostridium botulinum C</name>
    <dbReference type="NCBI Taxonomy" id="36828"/>
    <lineage>
        <taxon>Bacteria</taxon>
        <taxon>Bacillati</taxon>
        <taxon>Bacillota</taxon>
        <taxon>Clostridia</taxon>
        <taxon>Eubacteriales</taxon>
        <taxon>Clostridiaceae</taxon>
        <taxon>Clostridium</taxon>
    </lineage>
</organism>
<proteinExistence type="predicted"/>
<accession>A0A9Q3Z0P6</accession>
<dbReference type="RefSeq" id="WP_003379933.1">
    <property type="nucleotide sequence ID" value="NZ_JAAMYB010000002.1"/>
</dbReference>
<evidence type="ECO:0000256" key="1">
    <source>
        <dbReference type="SAM" id="Phobius"/>
    </source>
</evidence>
<evidence type="ECO:0000313" key="2">
    <source>
        <dbReference type="EMBL" id="MCD3194533.1"/>
    </source>
</evidence>